<dbReference type="PANTHER" id="PTHR36509:SF2">
    <property type="entry name" value="BLL3101 PROTEIN"/>
    <property type="match status" value="1"/>
</dbReference>
<feature type="domain" description="DUF1254" evidence="2">
    <location>
        <begin position="66"/>
        <end position="202"/>
    </location>
</feature>
<dbReference type="EMBL" id="JAERRJ010000016">
    <property type="protein sequence ID" value="MBL1079432.1"/>
    <property type="molecule type" value="Genomic_DNA"/>
</dbReference>
<evidence type="ECO:0000259" key="1">
    <source>
        <dbReference type="Pfam" id="PF06742"/>
    </source>
</evidence>
<dbReference type="SUPFAM" id="SSF160935">
    <property type="entry name" value="VPA0735-like"/>
    <property type="match status" value="1"/>
</dbReference>
<dbReference type="Pfam" id="PF06742">
    <property type="entry name" value="DUF1214"/>
    <property type="match status" value="1"/>
</dbReference>
<dbReference type="Gene3D" id="2.60.120.600">
    <property type="entry name" value="Domain of unknown function DUF1214, C-terminal domain"/>
    <property type="match status" value="1"/>
</dbReference>
<keyword evidence="4" id="KW-1185">Reference proteome</keyword>
<evidence type="ECO:0000259" key="2">
    <source>
        <dbReference type="Pfam" id="PF06863"/>
    </source>
</evidence>
<comment type="caution">
    <text evidence="3">The sequence shown here is derived from an EMBL/GenBank/DDBJ whole genome shotgun (WGS) entry which is preliminary data.</text>
</comment>
<sequence>MLFGAGALAFTAFGLTACGRSESGSTATSSVTTAPGDDRSVATDAYVFGYPLVLMDVTREHGAPANRFEHSRTLPDAANRTLVRPNQDTLYSKAWLDLRTEPVVLEVPAMESGRYWLMETMDMWTNVAQNPSSVRPQLSSGATGGPFTYAFLPPGWNGTLPPGITPMPLPTPQAWILGRIQVDGQADLPAVHAIQDGLRIAPLSAWVANPGAGNPAAESPSTADAVQIVAGMDGRAFFDRMCALMAIDPPAPVDAPALQRFAALGITPGGSAGKIAAEVLDGAVADGRGRVENYRDPANTIIEGWNYSAAAGRYGTNYGQRAYVARMGLGGNLPEDALYPTYYGSVDGNGSMRLHFAPGQLPPVDAFWSITAYAADGFLIPNPASVYSVGHQLPVATNPDGSVDILIQNAHPTAQVAAANWLPIPEHGKFTLTMRLYAPQPTAIDHTWKPPAVTNT</sequence>
<protein>
    <submittedName>
        <fullName evidence="3">DUF1254 domain-containing protein</fullName>
    </submittedName>
</protein>
<dbReference type="Proteomes" id="UP000602198">
    <property type="component" value="Unassembled WGS sequence"/>
</dbReference>
<evidence type="ECO:0000313" key="4">
    <source>
        <dbReference type="Proteomes" id="UP000602198"/>
    </source>
</evidence>
<name>A0ABS1MFT8_9NOCA</name>
<dbReference type="InterPro" id="IPR037050">
    <property type="entry name" value="DUF1254_sf"/>
</dbReference>
<feature type="domain" description="DUF1214" evidence="1">
    <location>
        <begin position="346"/>
        <end position="440"/>
    </location>
</feature>
<dbReference type="InterPro" id="IPR010621">
    <property type="entry name" value="DUF1214"/>
</dbReference>
<dbReference type="PANTHER" id="PTHR36509">
    <property type="entry name" value="BLL3101 PROTEIN"/>
    <property type="match status" value="1"/>
</dbReference>
<dbReference type="Gene3D" id="2.60.40.1610">
    <property type="entry name" value="Domain of unknown function DUF1254"/>
    <property type="match status" value="1"/>
</dbReference>
<dbReference type="InterPro" id="IPR037049">
    <property type="entry name" value="DUF1214_C_sf"/>
</dbReference>
<reference evidence="3 4" key="1">
    <citation type="submission" date="2021-01" db="EMBL/GenBank/DDBJ databases">
        <title>WGS of actinomycetes isolated from Thailand.</title>
        <authorList>
            <person name="Thawai C."/>
        </authorList>
    </citation>
    <scope>NUCLEOTIDE SEQUENCE [LARGE SCALE GENOMIC DNA]</scope>
    <source>
        <strain evidence="3 4">LPG 2</strain>
    </source>
</reference>
<organism evidence="3 4">
    <name type="scientific">Nocardia acididurans</name>
    <dbReference type="NCBI Taxonomy" id="2802282"/>
    <lineage>
        <taxon>Bacteria</taxon>
        <taxon>Bacillati</taxon>
        <taxon>Actinomycetota</taxon>
        <taxon>Actinomycetes</taxon>
        <taxon>Mycobacteriales</taxon>
        <taxon>Nocardiaceae</taxon>
        <taxon>Nocardia</taxon>
    </lineage>
</organism>
<accession>A0ABS1MFT8</accession>
<dbReference type="InterPro" id="IPR010679">
    <property type="entry name" value="DUF1254"/>
</dbReference>
<dbReference type="Pfam" id="PF06863">
    <property type="entry name" value="DUF1254"/>
    <property type="match status" value="1"/>
</dbReference>
<evidence type="ECO:0000313" key="3">
    <source>
        <dbReference type="EMBL" id="MBL1079432.1"/>
    </source>
</evidence>
<proteinExistence type="predicted"/>
<gene>
    <name evidence="3" type="ORF">JK358_34005</name>
</gene>